<name>A0A1V4I576_9CLOT</name>
<dbReference type="Gene3D" id="3.40.50.1110">
    <property type="entry name" value="SGNH hydrolase"/>
    <property type="match status" value="1"/>
</dbReference>
<dbReference type="Proteomes" id="UP000190080">
    <property type="component" value="Unassembled WGS sequence"/>
</dbReference>
<keyword evidence="3" id="KW-1185">Reference proteome</keyword>
<accession>A0A1V4I576</accession>
<dbReference type="Gene3D" id="3.40.50.720">
    <property type="entry name" value="NAD(P)-binding Rossmann-like Domain"/>
    <property type="match status" value="1"/>
</dbReference>
<organism evidence="2 3">
    <name type="scientific">Clostridium oryzae</name>
    <dbReference type="NCBI Taxonomy" id="1450648"/>
    <lineage>
        <taxon>Bacteria</taxon>
        <taxon>Bacillati</taxon>
        <taxon>Bacillota</taxon>
        <taxon>Clostridia</taxon>
        <taxon>Eubacteriales</taxon>
        <taxon>Clostridiaceae</taxon>
        <taxon>Clostridium</taxon>
    </lineage>
</organism>
<evidence type="ECO:0000313" key="3">
    <source>
        <dbReference type="Proteomes" id="UP000190080"/>
    </source>
</evidence>
<dbReference type="RefSeq" id="WP_079428679.1">
    <property type="nucleotide sequence ID" value="NZ_MZGV01000118.1"/>
</dbReference>
<gene>
    <name evidence="2" type="ORF">CLORY_44650</name>
</gene>
<reference evidence="2 3" key="1">
    <citation type="submission" date="2017-03" db="EMBL/GenBank/DDBJ databases">
        <title>Genome sequence of Clostridium oryzae DSM 28571.</title>
        <authorList>
            <person name="Poehlein A."/>
            <person name="Daniel R."/>
        </authorList>
    </citation>
    <scope>NUCLEOTIDE SEQUENCE [LARGE SCALE GENOMIC DNA]</scope>
    <source>
        <strain evidence="2 3">DSM 28571</strain>
    </source>
</reference>
<feature type="domain" description="C2185-like N-terminal" evidence="1">
    <location>
        <begin position="1"/>
        <end position="84"/>
    </location>
</feature>
<dbReference type="STRING" id="1450648.CLORY_44650"/>
<dbReference type="InterPro" id="IPR036514">
    <property type="entry name" value="SGNH_hydro_sf"/>
</dbReference>
<sequence length="365" mass="43655">MFKVIIFGTGKSANIVENMLNDKVEILAYSDNNQSKWRQKRNSKTIISPKQLNEYEYDYVIIGSQFNEEIYMQLVSIGVPSSKIFQFYKFADNYNNYYKNNIKYFLSVCENVELISTGISYSWFGFKCDVCEKKAFNFAFGSQDLFYDFFTVKHLFENYSEKMSCVKYALIGISYYSFQYDMSLSSMRGKVILYYDVLRNAHNFKEINRVYNEYDINRRVADKIFKKNADGNYEFKLEVPTLNEYEDNWLIGKKQANIDCNKNYPETVKENIQIVKDYIKFLEDHNVKPIIVVYPATKYYTENFSKRIEDEFHFIINQIEKKYNFQYIDCFRSDLFTDDDFRDVSHLNLRGAEKFTKILNEKIKW</sequence>
<dbReference type="OrthoDB" id="1886856at2"/>
<dbReference type="InterPro" id="IPR054601">
    <property type="entry name" value="C2185-like_N"/>
</dbReference>
<dbReference type="SUPFAM" id="SSF52266">
    <property type="entry name" value="SGNH hydrolase"/>
    <property type="match status" value="1"/>
</dbReference>
<evidence type="ECO:0000259" key="1">
    <source>
        <dbReference type="Pfam" id="PF22674"/>
    </source>
</evidence>
<evidence type="ECO:0000313" key="2">
    <source>
        <dbReference type="EMBL" id="OPJ55122.1"/>
    </source>
</evidence>
<proteinExistence type="predicted"/>
<dbReference type="AlphaFoldDB" id="A0A1V4I576"/>
<protein>
    <recommendedName>
        <fullName evidence="1">C2185-like N-terminal domain-containing protein</fullName>
    </recommendedName>
</protein>
<dbReference type="Pfam" id="PF22674">
    <property type="entry name" value="C2185-like_N"/>
    <property type="match status" value="1"/>
</dbReference>
<dbReference type="EMBL" id="MZGV01000118">
    <property type="protein sequence ID" value="OPJ55122.1"/>
    <property type="molecule type" value="Genomic_DNA"/>
</dbReference>
<comment type="caution">
    <text evidence="2">The sequence shown here is derived from an EMBL/GenBank/DDBJ whole genome shotgun (WGS) entry which is preliminary data.</text>
</comment>